<organism evidence="2 3">
    <name type="scientific">Chloroflexus islandicus</name>
    <dbReference type="NCBI Taxonomy" id="1707952"/>
    <lineage>
        <taxon>Bacteria</taxon>
        <taxon>Bacillati</taxon>
        <taxon>Chloroflexota</taxon>
        <taxon>Chloroflexia</taxon>
        <taxon>Chloroflexales</taxon>
        <taxon>Chloroflexineae</taxon>
        <taxon>Chloroflexaceae</taxon>
        <taxon>Chloroflexus</taxon>
    </lineage>
</organism>
<accession>A0A178MLX1</accession>
<evidence type="ECO:0000313" key="3">
    <source>
        <dbReference type="Proteomes" id="UP000078287"/>
    </source>
</evidence>
<proteinExistence type="predicted"/>
<protein>
    <submittedName>
        <fullName evidence="2">Uncharacterized protein</fullName>
    </submittedName>
</protein>
<sequence>MLEMLITLRVLCALGGKQFPPPPPGVGASARAAGFVTLARPFRAGRQTDGLSALKSQRVEGPGVRVPCHRPDSDEACGAGGIAAQSRKKHTSVIVLRLLCLFAAIWRSAVTPYPRKLPQRGRGKGGGISPRSGLRNPSPAL</sequence>
<name>A0A178MLX1_9CHLR</name>
<feature type="region of interest" description="Disordered" evidence="1">
    <location>
        <begin position="114"/>
        <end position="141"/>
    </location>
</feature>
<evidence type="ECO:0000256" key="1">
    <source>
        <dbReference type="SAM" id="MobiDB-lite"/>
    </source>
</evidence>
<comment type="caution">
    <text evidence="2">The sequence shown here is derived from an EMBL/GenBank/DDBJ whole genome shotgun (WGS) entry which is preliminary data.</text>
</comment>
<gene>
    <name evidence="2" type="ORF">A6A03_06505</name>
</gene>
<dbReference type="AlphaFoldDB" id="A0A178MLX1"/>
<dbReference type="Proteomes" id="UP000078287">
    <property type="component" value="Unassembled WGS sequence"/>
</dbReference>
<evidence type="ECO:0000313" key="2">
    <source>
        <dbReference type="EMBL" id="OAN49706.1"/>
    </source>
</evidence>
<reference evidence="2 3" key="1">
    <citation type="submission" date="2016-04" db="EMBL/GenBank/DDBJ databases">
        <title>Chloroflexus islandicus sp. nov., a thermophilic filamentous anoxygenic phototrophic bacterium from geyser Strokkur (Iceland).</title>
        <authorList>
            <person name="Gaisin V.A."/>
            <person name="Kalashnikov A.M."/>
            <person name="Sukhacheva M.V."/>
            <person name="Grouzdev D.S."/>
            <person name="Ivanov T.M."/>
            <person name="Kuznetsov B."/>
            <person name="Gorlenko V.M."/>
        </authorList>
    </citation>
    <scope>NUCLEOTIDE SEQUENCE [LARGE SCALE GENOMIC DNA]</scope>
    <source>
        <strain evidence="3">isl-2</strain>
    </source>
</reference>
<keyword evidence="3" id="KW-1185">Reference proteome</keyword>
<dbReference type="EMBL" id="LWQS01000011">
    <property type="protein sequence ID" value="OAN49706.1"/>
    <property type="molecule type" value="Genomic_DNA"/>
</dbReference>